<keyword evidence="3" id="KW-1185">Reference proteome</keyword>
<feature type="transmembrane region" description="Helical" evidence="1">
    <location>
        <begin position="136"/>
        <end position="163"/>
    </location>
</feature>
<feature type="transmembrane region" description="Helical" evidence="1">
    <location>
        <begin position="224"/>
        <end position="246"/>
    </location>
</feature>
<proteinExistence type="predicted"/>
<feature type="transmembrane region" description="Helical" evidence="1">
    <location>
        <begin position="58"/>
        <end position="81"/>
    </location>
</feature>
<organism evidence="2 3">
    <name type="scientific">Pseudodesulfovibrio profundus</name>
    <dbReference type="NCBI Taxonomy" id="57320"/>
    <lineage>
        <taxon>Bacteria</taxon>
        <taxon>Pseudomonadati</taxon>
        <taxon>Thermodesulfobacteriota</taxon>
        <taxon>Desulfovibrionia</taxon>
        <taxon>Desulfovibrionales</taxon>
        <taxon>Desulfovibrionaceae</taxon>
    </lineage>
</organism>
<evidence type="ECO:0000313" key="3">
    <source>
        <dbReference type="Proteomes" id="UP000219215"/>
    </source>
</evidence>
<feature type="transmembrane region" description="Helical" evidence="1">
    <location>
        <begin position="184"/>
        <end position="204"/>
    </location>
</feature>
<gene>
    <name evidence="2" type="ORF">DPRO_2558</name>
</gene>
<accession>A0A2C8F9L4</accession>
<dbReference type="AlphaFoldDB" id="A0A2C8F9L4"/>
<protein>
    <submittedName>
        <fullName evidence="2">Uncharacterized protein</fullName>
    </submittedName>
</protein>
<name>A0A2C8F9L4_9BACT</name>
<dbReference type="KEGG" id="pprf:DPRO_2558"/>
<evidence type="ECO:0000313" key="2">
    <source>
        <dbReference type="EMBL" id="SOB59467.1"/>
    </source>
</evidence>
<dbReference type="Proteomes" id="UP000219215">
    <property type="component" value="Chromosome DPRO"/>
</dbReference>
<keyword evidence="1" id="KW-0472">Membrane</keyword>
<keyword evidence="1" id="KW-0812">Transmembrane</keyword>
<keyword evidence="1" id="KW-1133">Transmembrane helix</keyword>
<reference evidence="3" key="1">
    <citation type="submission" date="2017-09" db="EMBL/GenBank/DDBJ databases">
        <authorList>
            <person name="Regsiter A."/>
            <person name="William W."/>
        </authorList>
    </citation>
    <scope>NUCLEOTIDE SEQUENCE [LARGE SCALE GENOMIC DNA]</scope>
    <source>
        <strain evidence="3">500-1</strain>
    </source>
</reference>
<feature type="transmembrane region" description="Helical" evidence="1">
    <location>
        <begin position="102"/>
        <end position="130"/>
    </location>
</feature>
<dbReference type="RefSeq" id="WP_097012330.1">
    <property type="nucleotide sequence ID" value="NZ_LT907975.1"/>
</dbReference>
<feature type="transmembrane region" description="Helical" evidence="1">
    <location>
        <begin position="24"/>
        <end position="46"/>
    </location>
</feature>
<evidence type="ECO:0000256" key="1">
    <source>
        <dbReference type="SAM" id="Phobius"/>
    </source>
</evidence>
<dbReference type="OrthoDB" id="9837364at2"/>
<dbReference type="EMBL" id="LT907975">
    <property type="protein sequence ID" value="SOB59467.1"/>
    <property type="molecule type" value="Genomic_DNA"/>
</dbReference>
<sequence>MTTPFSTPDIAYETLRRLKAQWQMVLPVVCGLALLYLATGLSRALFPGLYTFDPFDKIWLLMPEALVGGPLIALLHHRLLTVRQSFAWSRENLFVKLLKASVYYYLLSMLFAVGLFVSTQAVPALIGFVLGPSLGALYPVVVIGGVVVFLLVYVRLILVYPFLAGAEREPLVHSMLLTRGKTRQIASCLLLLSAPVLIPWIGAAVYGGDWLNPSLGPGIPLLPIIARTFVLTLGALLLSSGACVIYEALLADAEKQSGESD</sequence>